<dbReference type="SUPFAM" id="SSF53098">
    <property type="entry name" value="Ribonuclease H-like"/>
    <property type="match status" value="1"/>
</dbReference>
<dbReference type="PATRIC" id="fig|264450.4.peg.2489"/>
<organism evidence="3 4">
    <name type="scientific">Pseudomonas syringae pv. castaneae</name>
    <dbReference type="NCBI Taxonomy" id="264450"/>
    <lineage>
        <taxon>Bacteria</taxon>
        <taxon>Pseudomonadati</taxon>
        <taxon>Pseudomonadota</taxon>
        <taxon>Gammaproteobacteria</taxon>
        <taxon>Pseudomonadales</taxon>
        <taxon>Pseudomonadaceae</taxon>
        <taxon>Pseudomonas</taxon>
        <taxon>Pseudomonas syringae</taxon>
    </lineage>
</organism>
<evidence type="ECO:0000256" key="1">
    <source>
        <dbReference type="SAM" id="MobiDB-lite"/>
    </source>
</evidence>
<dbReference type="InterPro" id="IPR015378">
    <property type="entry name" value="Transposase-like_Mu_C"/>
</dbReference>
<proteinExistence type="predicted"/>
<dbReference type="EMBL" id="LJQD01000402">
    <property type="protein sequence ID" value="KPW92380.1"/>
    <property type="molecule type" value="Genomic_DNA"/>
</dbReference>
<protein>
    <submittedName>
        <fullName evidence="3">Transposase</fullName>
    </submittedName>
</protein>
<sequence>MRNPIHEGAVVQVSGDPFLIKSMRVDLRDIVLQGKGGVERTLDFQDFYNQMSSGSIRISGHSVERAKKNWTPSEYAEALYRKALVSLVESDQYLRSDEDQKQQSVTRLGEQHGKSVPSAKSIKTYQRQYAKSGLEGLIPHFSGRGGRGWSDKSRPKALAEKILLETFAKDDKLNVAAMTVIINDALKDEHDAQGRPLTLSAKTISRMIQDMPRDVVLSGRMDPRTYRLLSRQAVNAFHVEYAFELMQVDAKTIDLYASDQFGRHYTQITLYAMVCTRTGFPVAIYVTGGAPSEYTLLKLFEFFFSPKDAAFKEQFDLTTDWPAPCGLGKVLLDNASENAAGVSLEIVRDLGIDIHYARAYRGDDKPHVESLFKALDEYVFKRLPGAKYSSQAGVSDRHERASREACYSVEDIYRALMKFIGDVYIHQPREKLGFRYQRPMSIKQAMDEELRRFMPPPPPSLERVERLILQKNRDVRRVQHYGIDFENFQYHSYAFAALAKQYALTEVTILFNPGDCTAIYAVNPRTDELIKLDCKMLGVPAVSFEVIKLLRKTYGRPIDGMQAHDYQRVYAQLLQKWSADSRKKSKAKVKDNNKAARDHEREKHYAQVEEQLQKALPVVAVPTMLTSTDDDYFEPAPREDLSHE</sequence>
<feature type="region of interest" description="Disordered" evidence="1">
    <location>
        <begin position="96"/>
        <end position="117"/>
    </location>
</feature>
<dbReference type="Gene3D" id="3.30.420.10">
    <property type="entry name" value="Ribonuclease H-like superfamily/Ribonuclease H"/>
    <property type="match status" value="1"/>
</dbReference>
<feature type="region of interest" description="Disordered" evidence="1">
    <location>
        <begin position="584"/>
        <end position="605"/>
    </location>
</feature>
<dbReference type="Pfam" id="PF09299">
    <property type="entry name" value="Mu-transpos_C"/>
    <property type="match status" value="1"/>
</dbReference>
<dbReference type="RefSeq" id="WP_057433235.1">
    <property type="nucleotide sequence ID" value="NZ_LIIH01000217.1"/>
</dbReference>
<feature type="compositionally biased region" description="Basic and acidic residues" evidence="1">
    <location>
        <begin position="588"/>
        <end position="605"/>
    </location>
</feature>
<evidence type="ECO:0000259" key="2">
    <source>
        <dbReference type="Pfam" id="PF09299"/>
    </source>
</evidence>
<name>A0A0P9P2Z5_PSESX</name>
<feature type="domain" description="Transposase-like Mu C-terminal" evidence="2">
    <location>
        <begin position="473"/>
        <end position="523"/>
    </location>
</feature>
<dbReference type="GO" id="GO:0003676">
    <property type="term" value="F:nucleic acid binding"/>
    <property type="evidence" value="ECO:0007669"/>
    <property type="project" value="InterPro"/>
</dbReference>
<dbReference type="InterPro" id="IPR036397">
    <property type="entry name" value="RNaseH_sf"/>
</dbReference>
<dbReference type="AlphaFoldDB" id="A0A0P9P2Z5"/>
<comment type="caution">
    <text evidence="3">The sequence shown here is derived from an EMBL/GenBank/DDBJ whole genome shotgun (WGS) entry which is preliminary data.</text>
</comment>
<gene>
    <name evidence="3" type="ORF">ALO79_02064</name>
</gene>
<reference evidence="3 4" key="1">
    <citation type="submission" date="2015-09" db="EMBL/GenBank/DDBJ databases">
        <title>Genome announcement of multiple Pseudomonas syringae strains.</title>
        <authorList>
            <person name="Thakur S."/>
            <person name="Wang P.W."/>
            <person name="Gong Y."/>
            <person name="Weir B.S."/>
            <person name="Guttman D.S."/>
        </authorList>
    </citation>
    <scope>NUCLEOTIDE SEQUENCE [LARGE SCALE GENOMIC DNA]</scope>
    <source>
        <strain evidence="3 4">ICMP9419</strain>
    </source>
</reference>
<evidence type="ECO:0000313" key="4">
    <source>
        <dbReference type="Proteomes" id="UP000050381"/>
    </source>
</evidence>
<evidence type="ECO:0000313" key="3">
    <source>
        <dbReference type="EMBL" id="KPW92380.1"/>
    </source>
</evidence>
<dbReference type="Proteomes" id="UP000050381">
    <property type="component" value="Unassembled WGS sequence"/>
</dbReference>
<dbReference type="InterPro" id="IPR012337">
    <property type="entry name" value="RNaseH-like_sf"/>
</dbReference>
<accession>A0A0P9P2Z5</accession>